<dbReference type="PANTHER" id="PTHR31027:SF2">
    <property type="entry name" value="LEBERCILIN DOMAIN-CONTAINING PROTEIN"/>
    <property type="match status" value="1"/>
</dbReference>
<dbReference type="PANTHER" id="PTHR31027">
    <property type="entry name" value="NUCLEAR SEGREGATION PROTEIN BFR1"/>
    <property type="match status" value="1"/>
</dbReference>
<dbReference type="InterPro" id="IPR039604">
    <property type="entry name" value="Bfr1"/>
</dbReference>
<accession>A0A8H7RJK4</accession>
<comment type="caution">
    <text evidence="3">The sequence shown here is derived from an EMBL/GenBank/DDBJ whole genome shotgun (WGS) entry which is preliminary data.</text>
</comment>
<dbReference type="GO" id="GO:0008298">
    <property type="term" value="P:intracellular mRNA localization"/>
    <property type="evidence" value="ECO:0007669"/>
    <property type="project" value="TreeGrafter"/>
</dbReference>
<reference evidence="3" key="1">
    <citation type="submission" date="2020-12" db="EMBL/GenBank/DDBJ databases">
        <title>Metabolic potential, ecology and presence of endohyphal bacteria is reflected in genomic diversity of Mucoromycotina.</title>
        <authorList>
            <person name="Muszewska A."/>
            <person name="Okrasinska A."/>
            <person name="Steczkiewicz K."/>
            <person name="Drgas O."/>
            <person name="Orlowska M."/>
            <person name="Perlinska-Lenart U."/>
            <person name="Aleksandrzak-Piekarczyk T."/>
            <person name="Szatraj K."/>
            <person name="Zielenkiewicz U."/>
            <person name="Pilsyk S."/>
            <person name="Malc E."/>
            <person name="Mieczkowski P."/>
            <person name="Kruszewska J.S."/>
            <person name="Biernat P."/>
            <person name="Pawlowska J."/>
        </authorList>
    </citation>
    <scope>NUCLEOTIDE SEQUENCE</scope>
    <source>
        <strain evidence="3">WA0000017839</strain>
    </source>
</reference>
<protein>
    <submittedName>
        <fullName evidence="3">Uncharacterized protein</fullName>
    </submittedName>
</protein>
<organism evidence="3 4">
    <name type="scientific">Mucor saturninus</name>
    <dbReference type="NCBI Taxonomy" id="64648"/>
    <lineage>
        <taxon>Eukaryota</taxon>
        <taxon>Fungi</taxon>
        <taxon>Fungi incertae sedis</taxon>
        <taxon>Mucoromycota</taxon>
        <taxon>Mucoromycotina</taxon>
        <taxon>Mucoromycetes</taxon>
        <taxon>Mucorales</taxon>
        <taxon>Mucorineae</taxon>
        <taxon>Mucoraceae</taxon>
        <taxon>Mucor</taxon>
    </lineage>
</organism>
<evidence type="ECO:0000256" key="2">
    <source>
        <dbReference type="SAM" id="MobiDB-lite"/>
    </source>
</evidence>
<evidence type="ECO:0000313" key="4">
    <source>
        <dbReference type="Proteomes" id="UP000603453"/>
    </source>
</evidence>
<name>A0A8H7RJK4_9FUNG</name>
<feature type="coiled-coil region" evidence="1">
    <location>
        <begin position="428"/>
        <end position="461"/>
    </location>
</feature>
<feature type="coiled-coil region" evidence="1">
    <location>
        <begin position="30"/>
        <end position="85"/>
    </location>
</feature>
<dbReference type="EMBL" id="JAEPRD010000008">
    <property type="protein sequence ID" value="KAG2211720.1"/>
    <property type="molecule type" value="Genomic_DNA"/>
</dbReference>
<dbReference type="GO" id="GO:0003729">
    <property type="term" value="F:mRNA binding"/>
    <property type="evidence" value="ECO:0007669"/>
    <property type="project" value="TreeGrafter"/>
</dbReference>
<evidence type="ECO:0000256" key="1">
    <source>
        <dbReference type="SAM" id="Coils"/>
    </source>
</evidence>
<feature type="coiled-coil region" evidence="1">
    <location>
        <begin position="185"/>
        <end position="278"/>
    </location>
</feature>
<keyword evidence="4" id="KW-1185">Reference proteome</keyword>
<dbReference type="AlphaFoldDB" id="A0A8H7RJK4"/>
<dbReference type="GO" id="GO:1990904">
    <property type="term" value="C:ribonucleoprotein complex"/>
    <property type="evidence" value="ECO:0007669"/>
    <property type="project" value="TreeGrafter"/>
</dbReference>
<evidence type="ECO:0000313" key="3">
    <source>
        <dbReference type="EMBL" id="KAG2211720.1"/>
    </source>
</evidence>
<dbReference type="Proteomes" id="UP000603453">
    <property type="component" value="Unassembled WGS sequence"/>
</dbReference>
<keyword evidence="1" id="KW-0175">Coiled coil</keyword>
<sequence length="461" mass="52683">MTTADVAPVSAPTFTKNLKKPDDAGHKKFLEDLNQKIDLLKKQNETVKSKIEKLGKHDPTRREDLKNQLNEIRDKQSEIKKSKKSVYEQLDALNDSIKKKVGNVKSFQTKVPFKSTEEVDQRVRELEIQIERGVRLVEEKKILQEISTLKRGRTQVEGVNEQQDAIERERTFYNELRKNVDDGENKRLSDEYELLNEELKTLLTDGAKQRDERNKLYDERTRIKLQLDEAFNTLRSSRDEHRKANDEYYTAVREARERRKETERLDKIKQEVEKREEVARQELELASLPAFEQEIILCDTLSAFLQGFVAKGNLPNGVADPTNAALNAATLEANSNNAPQGFVLKKKEDDEVYFMGGGKNKKKGGAAKVPKEKKSDILKLPLATMEDFFLVKVTVPTKISEVPATLEKLKERKDIYKAEQPKVTEANKKKAEEKIAAMTAAAEAEAAAKEQEKEVVTVQIE</sequence>
<dbReference type="OrthoDB" id="2195113at2759"/>
<dbReference type="GO" id="GO:0042175">
    <property type="term" value="C:nuclear outer membrane-endoplasmic reticulum membrane network"/>
    <property type="evidence" value="ECO:0007669"/>
    <property type="project" value="TreeGrafter"/>
</dbReference>
<gene>
    <name evidence="3" type="ORF">INT47_008817</name>
</gene>
<proteinExistence type="predicted"/>
<dbReference type="GO" id="GO:0005783">
    <property type="term" value="C:endoplasmic reticulum"/>
    <property type="evidence" value="ECO:0007669"/>
    <property type="project" value="TreeGrafter"/>
</dbReference>
<feature type="region of interest" description="Disordered" evidence="2">
    <location>
        <begin position="1"/>
        <end position="24"/>
    </location>
</feature>